<sequence length="1013" mass="108798">MADTQTSDPGPSPGSNTITTIPRTSVSPQQPASIEQRCEETMDAIIYDVSEPLVHPPSSSTTAMMQEEHLSPLHRMAEIALATSPNMHHSRPGAYSGNGNASSSEKRDGPEEFVLPSQQYYQSGAALLLPASSTPATQQEGSHATTAAEDQPEGDGDAEDPLNHRYTHFKLQPKNKSPPSFRVVQLKSGPVTSSISTTGSNPVDEDVAPYAGGSANQEARDRLTTSPAPIQHTYIDQHVPSVSAPDDHDGHASKVRNSPYTDPIPHAHLHPYPPNPQIESGHSTGHQVPVSGSWSAATSPVMSQSHPRSYPAYQTHVQGGGGNGLQPQQQQHQQNRLSIFDLVAAAEVSERESAVFQQQQQQQVNMEVDAIAHGAEMNGIGLADAIEQGNDVNKEGMMDVDVPHSEKKQSTSNRKKSTATSAKKKTSAAATTTNPTTTSAIADAAGDTGIIGHIPLRENSRSISKLLWAENGAPVAENQDESVSVSTDVKAEQLDAVPVPTKGKKRQSNGALKSLSGQGDTAVASSSSARSKGKKKTDRVAEDMVEHDESAVAETSQPKKKGRKNETSTKSQRKNTKNRSGSLDSTSVADKKANGLGKQKSVQIQEEPEYFEPVAATSGRKGRGRAVTPEPIEEEEEEDNTLYCICKKSFSEDSSTMVECDVCQNWYHIACIGVAEEDIGLLDQYVCPVCEKDPSVTMKTCCKDKCQREGCKRPGRGALSKFCSDTCGVHYALGRLKTNKVKPSQVINSLSTVIKPEGIAIPIPSSGHVNGLEDIAAPNGKVNSNGIDATAASTLQPFQDRTARARLADAEETAETRRIYEARKQEIEQSLEQLAKRDLHLKLAIEQADALHSLHQVDETEEAAALDIQVEAEVPEAEGKKSKRKKTIKRGKTTAATGKVAADERPCGFDLRFIDEDALGEVAAPGDDGALARDMDGDAEMRNADLPSLDQSATVCLAPRKKCDRHAGWQKLRAADLDLMRGNLTQQLELINKRLEACGESISTEPILVNGTA</sequence>
<evidence type="ECO:0000313" key="2">
    <source>
        <dbReference type="Proteomes" id="UP001227268"/>
    </source>
</evidence>
<protein>
    <submittedName>
        <fullName evidence="1">Uncharacterized protein</fullName>
    </submittedName>
</protein>
<name>A0ACC2VKH1_9TREE</name>
<organism evidence="1 2">
    <name type="scientific">Naganishia friedmannii</name>
    <dbReference type="NCBI Taxonomy" id="89922"/>
    <lineage>
        <taxon>Eukaryota</taxon>
        <taxon>Fungi</taxon>
        <taxon>Dikarya</taxon>
        <taxon>Basidiomycota</taxon>
        <taxon>Agaricomycotina</taxon>
        <taxon>Tremellomycetes</taxon>
        <taxon>Filobasidiales</taxon>
        <taxon>Filobasidiaceae</taxon>
        <taxon>Naganishia</taxon>
    </lineage>
</organism>
<comment type="caution">
    <text evidence="1">The sequence shown here is derived from an EMBL/GenBank/DDBJ whole genome shotgun (WGS) entry which is preliminary data.</text>
</comment>
<evidence type="ECO:0000313" key="1">
    <source>
        <dbReference type="EMBL" id="KAJ9099787.1"/>
    </source>
</evidence>
<keyword evidence="2" id="KW-1185">Reference proteome</keyword>
<dbReference type="Proteomes" id="UP001227268">
    <property type="component" value="Unassembled WGS sequence"/>
</dbReference>
<dbReference type="EMBL" id="JASBWT010000012">
    <property type="protein sequence ID" value="KAJ9099787.1"/>
    <property type="molecule type" value="Genomic_DNA"/>
</dbReference>
<gene>
    <name evidence="1" type="ORF">QFC21_003785</name>
</gene>
<proteinExistence type="predicted"/>
<reference evidence="1" key="1">
    <citation type="submission" date="2023-04" db="EMBL/GenBank/DDBJ databases">
        <title>Draft Genome sequencing of Naganishia species isolated from polar environments using Oxford Nanopore Technology.</title>
        <authorList>
            <person name="Leo P."/>
            <person name="Venkateswaran K."/>
        </authorList>
    </citation>
    <scope>NUCLEOTIDE SEQUENCE</scope>
    <source>
        <strain evidence="1">MNA-CCFEE 5423</strain>
    </source>
</reference>
<accession>A0ACC2VKH1</accession>